<dbReference type="AlphaFoldDB" id="A0A9P2IRY7"/>
<dbReference type="EMBL" id="AAUSQI010000074">
    <property type="protein sequence ID" value="EFW2675078.1"/>
    <property type="molecule type" value="Genomic_DNA"/>
</dbReference>
<comment type="caution">
    <text evidence="3">The sequence shown here is derived from an EMBL/GenBank/DDBJ whole genome shotgun (WGS) entry which is preliminary data.</text>
</comment>
<evidence type="ECO:0000313" key="2">
    <source>
        <dbReference type="EMBL" id="EFW2675078.1"/>
    </source>
</evidence>
<evidence type="ECO:0000256" key="1">
    <source>
        <dbReference type="SAM" id="MobiDB-lite"/>
    </source>
</evidence>
<reference evidence="3" key="1">
    <citation type="submission" date="2020-02" db="EMBL/GenBank/DDBJ databases">
        <authorList>
            <consortium name="PulseNet: The National Subtyping Network for Foodborne Disease Surveillance"/>
            <person name="Tarr C.L."/>
            <person name="Trees E."/>
            <person name="Katz L.S."/>
            <person name="Carleton-Romer H.A."/>
            <person name="Stroika S."/>
            <person name="Kucerova Z."/>
            <person name="Roache K.F."/>
            <person name="Sabol A.L."/>
            <person name="Besser J."/>
            <person name="Gerner-Smidt P."/>
        </authorList>
    </citation>
    <scope>NUCLEOTIDE SEQUENCE</scope>
    <source>
        <strain evidence="3">PNUSAE023710</strain>
        <strain evidence="2">PNUSAE030131</strain>
    </source>
</reference>
<evidence type="ECO:0000313" key="4">
    <source>
        <dbReference type="Proteomes" id="UP000597687"/>
    </source>
</evidence>
<sequence length="91" mass="10624">MTPEKHPETTMKRHRLTEAEERRLAEAIAAEARAMGLTKKDKMPQETKRRLRARILKAILDERTASKNREATLTAGQDPDDTFTWQPLRRR</sequence>
<feature type="region of interest" description="Disordered" evidence="1">
    <location>
        <begin position="67"/>
        <end position="91"/>
    </location>
</feature>
<gene>
    <name evidence="3" type="ORF">FIO44_005202</name>
    <name evidence="2" type="ORF">FYL34_005289</name>
</gene>
<dbReference type="EMBL" id="AAUUDD010000098">
    <property type="protein sequence ID" value="EFW7017743.1"/>
    <property type="molecule type" value="Genomic_DNA"/>
</dbReference>
<organism evidence="3 4">
    <name type="scientific">Shigella sonnei</name>
    <dbReference type="NCBI Taxonomy" id="624"/>
    <lineage>
        <taxon>Bacteria</taxon>
        <taxon>Pseudomonadati</taxon>
        <taxon>Pseudomonadota</taxon>
        <taxon>Gammaproteobacteria</taxon>
        <taxon>Enterobacterales</taxon>
        <taxon>Enterobacteriaceae</taxon>
        <taxon>Shigella</taxon>
    </lineage>
</organism>
<evidence type="ECO:0000313" key="3">
    <source>
        <dbReference type="EMBL" id="EFW7017743.1"/>
    </source>
</evidence>
<name>A0A9P2IRY7_SHISO</name>
<dbReference type="Proteomes" id="UP001193866">
    <property type="component" value="Unassembled WGS sequence"/>
</dbReference>
<proteinExistence type="predicted"/>
<protein>
    <recommendedName>
        <fullName evidence="5">DUF3811 domain-containing protein</fullName>
    </recommendedName>
</protein>
<accession>A0A9P2IRY7</accession>
<evidence type="ECO:0008006" key="5">
    <source>
        <dbReference type="Google" id="ProtNLM"/>
    </source>
</evidence>
<dbReference type="Proteomes" id="UP000597687">
    <property type="component" value="Unassembled WGS sequence"/>
</dbReference>